<dbReference type="EMBL" id="BOMY01000050">
    <property type="protein sequence ID" value="GIF25166.1"/>
    <property type="molecule type" value="Genomic_DNA"/>
</dbReference>
<proteinExistence type="predicted"/>
<name>A0A919NWD1_9ACTN</name>
<protein>
    <submittedName>
        <fullName evidence="1">Uncharacterized protein</fullName>
    </submittedName>
</protein>
<gene>
    <name evidence="1" type="ORF">Ate02nite_78960</name>
</gene>
<sequence>MQLVHQKVGDLNADGGPFVEWNGFEGSEHLSSEKLSYPVRRIGVAQRHPFNQLSVNSGELCLKRLS</sequence>
<reference evidence="1" key="1">
    <citation type="submission" date="2021-01" db="EMBL/GenBank/DDBJ databases">
        <title>Whole genome shotgun sequence of Actinoplanes tereljensis NBRC 105297.</title>
        <authorList>
            <person name="Komaki H."/>
            <person name="Tamura T."/>
        </authorList>
    </citation>
    <scope>NUCLEOTIDE SEQUENCE</scope>
    <source>
        <strain evidence="1">NBRC 105297</strain>
    </source>
</reference>
<evidence type="ECO:0000313" key="2">
    <source>
        <dbReference type="Proteomes" id="UP000623608"/>
    </source>
</evidence>
<dbReference type="Proteomes" id="UP000623608">
    <property type="component" value="Unassembled WGS sequence"/>
</dbReference>
<comment type="caution">
    <text evidence="1">The sequence shown here is derived from an EMBL/GenBank/DDBJ whole genome shotgun (WGS) entry which is preliminary data.</text>
</comment>
<keyword evidence="2" id="KW-1185">Reference proteome</keyword>
<evidence type="ECO:0000313" key="1">
    <source>
        <dbReference type="EMBL" id="GIF25166.1"/>
    </source>
</evidence>
<accession>A0A919NWD1</accession>
<dbReference type="AlphaFoldDB" id="A0A919NWD1"/>
<organism evidence="1 2">
    <name type="scientific">Paractinoplanes tereljensis</name>
    <dbReference type="NCBI Taxonomy" id="571912"/>
    <lineage>
        <taxon>Bacteria</taxon>
        <taxon>Bacillati</taxon>
        <taxon>Actinomycetota</taxon>
        <taxon>Actinomycetes</taxon>
        <taxon>Micromonosporales</taxon>
        <taxon>Micromonosporaceae</taxon>
        <taxon>Paractinoplanes</taxon>
    </lineage>
</organism>